<comment type="caution">
    <text evidence="1">The sequence shown here is derived from an EMBL/GenBank/DDBJ whole genome shotgun (WGS) entry which is preliminary data.</text>
</comment>
<accession>A0A0G1DJ93</accession>
<dbReference type="AlphaFoldDB" id="A0A0G1DJ93"/>
<protein>
    <submittedName>
        <fullName evidence="1">Uncharacterized protein</fullName>
    </submittedName>
</protein>
<organism evidence="1 2">
    <name type="scientific">Candidatus Daviesbacteria bacterium GW2011_GWA2_42_7</name>
    <dbReference type="NCBI Taxonomy" id="1618425"/>
    <lineage>
        <taxon>Bacteria</taxon>
        <taxon>Candidatus Daviesiibacteriota</taxon>
    </lineage>
</organism>
<sequence>MAENQLQEEIIPGVPACFSKTGLETDVLNASWVSNLMNSAIGNYGRLKPVPHYREYFEKQDRIYEAAGKPGLLSAVMQKSDPRAVAAFDKLTDEFNASLDRIITDEDNDAVQGFLRRVSELRDKLPDDSQEGSQG</sequence>
<name>A0A0G1DJ93_9BACT</name>
<proteinExistence type="predicted"/>
<evidence type="ECO:0000313" key="1">
    <source>
        <dbReference type="EMBL" id="KKS70891.1"/>
    </source>
</evidence>
<gene>
    <name evidence="1" type="ORF">UV41_C0010G0002</name>
</gene>
<reference evidence="1 2" key="1">
    <citation type="journal article" date="2015" name="Nature">
        <title>rRNA introns, odd ribosomes, and small enigmatic genomes across a large radiation of phyla.</title>
        <authorList>
            <person name="Brown C.T."/>
            <person name="Hug L.A."/>
            <person name="Thomas B.C."/>
            <person name="Sharon I."/>
            <person name="Castelle C.J."/>
            <person name="Singh A."/>
            <person name="Wilkins M.J."/>
            <person name="Williams K.H."/>
            <person name="Banfield J.F."/>
        </authorList>
    </citation>
    <scope>NUCLEOTIDE SEQUENCE [LARGE SCALE GENOMIC DNA]</scope>
</reference>
<dbReference type="EMBL" id="LCEJ01000010">
    <property type="protein sequence ID" value="KKS70891.1"/>
    <property type="molecule type" value="Genomic_DNA"/>
</dbReference>
<dbReference type="Proteomes" id="UP000034785">
    <property type="component" value="Unassembled WGS sequence"/>
</dbReference>
<evidence type="ECO:0000313" key="2">
    <source>
        <dbReference type="Proteomes" id="UP000034785"/>
    </source>
</evidence>